<feature type="signal peptide" evidence="1">
    <location>
        <begin position="1"/>
        <end position="33"/>
    </location>
</feature>
<reference evidence="3" key="1">
    <citation type="submission" date="2013-08" db="EMBL/GenBank/DDBJ databases">
        <title>Intrasporangium oryzae NRRL B-24470.</title>
        <authorList>
            <person name="Liu H."/>
            <person name="Wang G."/>
        </authorList>
    </citation>
    <scope>NUCLEOTIDE SEQUENCE [LARGE SCALE GENOMIC DNA]</scope>
    <source>
        <strain evidence="3">Q5-1</strain>
    </source>
</reference>
<dbReference type="OrthoDB" id="4965184at2"/>
<dbReference type="Proteomes" id="UP000019494">
    <property type="component" value="Unassembled WGS sequence"/>
</dbReference>
<evidence type="ECO:0008006" key="4">
    <source>
        <dbReference type="Google" id="ProtNLM"/>
    </source>
</evidence>
<sequence length="246" mass="25498">MSSVSMPRPRRRGRLVRRVAGVLAAVLATGALASSTSDADSRHDSLDLSSIAISSSAQPRVQDVAFDTERVHGRTVDANTSSAANAECDGCSATATTLGIVYVDKGRAARLDNVATAWNSCTDCSTASVSVQVVIVRRAQQVTANNRALALNAVCQGCRASAAAYQLVMLDPKGKRLSGRDVQALREWVAAQAEAMVAGPARQSLLRAAPNGSGAAPHQLDQLEQRVGSALGGATTLDRSGEVKTG</sequence>
<feature type="chain" id="PRO_5039596997" description="Lipoprotein" evidence="1">
    <location>
        <begin position="34"/>
        <end position="246"/>
    </location>
</feature>
<evidence type="ECO:0000313" key="2">
    <source>
        <dbReference type="EMBL" id="EWT06782.1"/>
    </source>
</evidence>
<dbReference type="EMBL" id="AWQS01000033">
    <property type="protein sequence ID" value="EWT06782.1"/>
    <property type="molecule type" value="Genomic_DNA"/>
</dbReference>
<organism evidence="2 3">
    <name type="scientific">Intrasporangium chromatireducens Q5-1</name>
    <dbReference type="NCBI Taxonomy" id="584657"/>
    <lineage>
        <taxon>Bacteria</taxon>
        <taxon>Bacillati</taxon>
        <taxon>Actinomycetota</taxon>
        <taxon>Actinomycetes</taxon>
        <taxon>Micrococcales</taxon>
        <taxon>Intrasporangiaceae</taxon>
        <taxon>Intrasporangium</taxon>
    </lineage>
</organism>
<comment type="caution">
    <text evidence="2">The sequence shown here is derived from an EMBL/GenBank/DDBJ whole genome shotgun (WGS) entry which is preliminary data.</text>
</comment>
<dbReference type="AlphaFoldDB" id="W9GNW7"/>
<protein>
    <recommendedName>
        <fullName evidence="4">Lipoprotein</fullName>
    </recommendedName>
</protein>
<evidence type="ECO:0000256" key="1">
    <source>
        <dbReference type="SAM" id="SignalP"/>
    </source>
</evidence>
<keyword evidence="1" id="KW-0732">Signal</keyword>
<keyword evidence="3" id="KW-1185">Reference proteome</keyword>
<proteinExistence type="predicted"/>
<dbReference type="RefSeq" id="WP_034714731.1">
    <property type="nucleotide sequence ID" value="NZ_AWQS01000033.1"/>
</dbReference>
<evidence type="ECO:0000313" key="3">
    <source>
        <dbReference type="Proteomes" id="UP000019494"/>
    </source>
</evidence>
<name>W9GNW7_9MICO</name>
<accession>W9GNW7</accession>
<gene>
    <name evidence="2" type="ORF">N864_17455</name>
</gene>